<proteinExistence type="predicted"/>
<keyword evidence="2" id="KW-1185">Reference proteome</keyword>
<dbReference type="GeneID" id="90768276"/>
<evidence type="ECO:0000313" key="1">
    <source>
        <dbReference type="EMBL" id="QBK31496.1"/>
    </source>
</evidence>
<accession>A0A4P6V4B5</accession>
<dbReference type="RefSeq" id="WP_131617158.1">
    <property type="nucleotide sequence ID" value="NZ_CP036532.1"/>
</dbReference>
<gene>
    <name evidence="1" type="ORF">E0E05_13280</name>
</gene>
<protein>
    <submittedName>
        <fullName evidence="1">Uncharacterized protein</fullName>
    </submittedName>
</protein>
<evidence type="ECO:0000313" key="2">
    <source>
        <dbReference type="Proteomes" id="UP000293719"/>
    </source>
</evidence>
<dbReference type="EMBL" id="CP036532">
    <property type="protein sequence ID" value="QBK31496.1"/>
    <property type="molecule type" value="Genomic_DNA"/>
</dbReference>
<organism evidence="1 2">
    <name type="scientific">Roseitalea porphyridii</name>
    <dbReference type="NCBI Taxonomy" id="1852022"/>
    <lineage>
        <taxon>Bacteria</taxon>
        <taxon>Pseudomonadati</taxon>
        <taxon>Pseudomonadota</taxon>
        <taxon>Alphaproteobacteria</taxon>
        <taxon>Hyphomicrobiales</taxon>
        <taxon>Ahrensiaceae</taxon>
        <taxon>Roseitalea</taxon>
    </lineage>
</organism>
<dbReference type="OrthoDB" id="1230778at2"/>
<dbReference type="KEGG" id="rpod:E0E05_13280"/>
<sequence length="280" mass="31015">MSRGNAVADLLGNAVVPVECAAPDDPIRYWVVADGSFGSVPNSGWGQARLEQARRATHLMRARAERNDAIRLCLENTRSVIFFESDSKNSFYHPDLRRTVFINWRAEQSIHHFIEEFIHQSVHSVIDEISKDGALFVTSATGEGFDPDHTHMINADSETFVRFHSMATLALICEGLFDLPEDADAAGRAVVLGRASFAFQKLSYDLQYFIGNMEALAPSGAAFLKAALALYQHGLAIHREEFQRHDMTGQPYVFDEAAFLLRNGETRRSAVGVPGVGQLS</sequence>
<name>A0A4P6V4B5_9HYPH</name>
<dbReference type="Proteomes" id="UP000293719">
    <property type="component" value="Chromosome"/>
</dbReference>
<reference evidence="1 2" key="1">
    <citation type="journal article" date="2017" name="Int. J. Syst. Evol. Microbiol.">
        <title>Roseitalea porphyridii gen. nov., sp. nov., isolated from a red alga, and reclassification of Hoeflea suaedae Chung et al. 2013 as Pseudohoeflea suaedae gen. nov., comb. nov.</title>
        <authorList>
            <person name="Hyeon J.W."/>
            <person name="Jeong S.E."/>
            <person name="Baek K."/>
            <person name="Jeon C.O."/>
        </authorList>
    </citation>
    <scope>NUCLEOTIDE SEQUENCE [LARGE SCALE GENOMIC DNA]</scope>
    <source>
        <strain evidence="1 2">MA7-20</strain>
    </source>
</reference>
<dbReference type="AlphaFoldDB" id="A0A4P6V4B5"/>